<accession>A0A2A6BF04</accession>
<evidence type="ECO:0000313" key="1">
    <source>
        <dbReference type="EnsemblMetazoa" id="PPA37072.1"/>
    </source>
</evidence>
<reference evidence="1" key="2">
    <citation type="submission" date="2022-06" db="UniProtKB">
        <authorList>
            <consortium name="EnsemblMetazoa"/>
        </authorList>
    </citation>
    <scope>IDENTIFICATION</scope>
    <source>
        <strain evidence="1">PS312</strain>
    </source>
</reference>
<sequence>MEVVVPEAPLIELLGIFDESNAWSPGSICVSMEFAATSSATFDRRLKLADLQSIRQHVQINHWKPMSSAIKYSFQFNVASANIVIPALSHCVGKRIKRVEMHKCSDRQAFSNTFNIKCCRSILAVVTRLLDGTQISILRISLRTIEDDALNHLLNAVEAHKIDHLSLYAECITPNPLGVILVLSTHVRSMTLHQILLPVERKMERTSNFLFGQVGTDWALAIVHMLRGKLDKLLIENFWYLGYLSKDNADSLRTLLPALGKKIWLSVTCDKYPQSPPDYTTNDHSIQFYNYSTPAFLRIIHTSREQEQSETVQIQ</sequence>
<protein>
    <submittedName>
        <fullName evidence="1">Uncharacterized protein</fullName>
    </submittedName>
</protein>
<dbReference type="Proteomes" id="UP000005239">
    <property type="component" value="Unassembled WGS sequence"/>
</dbReference>
<dbReference type="AlphaFoldDB" id="A0A2A6BF04"/>
<proteinExistence type="predicted"/>
<evidence type="ECO:0000313" key="2">
    <source>
        <dbReference type="Proteomes" id="UP000005239"/>
    </source>
</evidence>
<name>A0A2A6BF04_PRIPA</name>
<gene>
    <name evidence="1" type="primary">WBGene00275441</name>
</gene>
<organism evidence="1 2">
    <name type="scientific">Pristionchus pacificus</name>
    <name type="common">Parasitic nematode worm</name>
    <dbReference type="NCBI Taxonomy" id="54126"/>
    <lineage>
        <taxon>Eukaryota</taxon>
        <taxon>Metazoa</taxon>
        <taxon>Ecdysozoa</taxon>
        <taxon>Nematoda</taxon>
        <taxon>Chromadorea</taxon>
        <taxon>Rhabditida</taxon>
        <taxon>Rhabditina</taxon>
        <taxon>Diplogasteromorpha</taxon>
        <taxon>Diplogasteroidea</taxon>
        <taxon>Neodiplogasteridae</taxon>
        <taxon>Pristionchus</taxon>
    </lineage>
</organism>
<accession>A0A8R1USJ0</accession>
<keyword evidence="2" id="KW-1185">Reference proteome</keyword>
<reference evidence="2" key="1">
    <citation type="journal article" date="2008" name="Nat. Genet.">
        <title>The Pristionchus pacificus genome provides a unique perspective on nematode lifestyle and parasitism.</title>
        <authorList>
            <person name="Dieterich C."/>
            <person name="Clifton S.W."/>
            <person name="Schuster L.N."/>
            <person name="Chinwalla A."/>
            <person name="Delehaunty K."/>
            <person name="Dinkelacker I."/>
            <person name="Fulton L."/>
            <person name="Fulton R."/>
            <person name="Godfrey J."/>
            <person name="Minx P."/>
            <person name="Mitreva M."/>
            <person name="Roeseler W."/>
            <person name="Tian H."/>
            <person name="Witte H."/>
            <person name="Yang S.P."/>
            <person name="Wilson R.K."/>
            <person name="Sommer R.J."/>
        </authorList>
    </citation>
    <scope>NUCLEOTIDE SEQUENCE [LARGE SCALE GENOMIC DNA]</scope>
    <source>
        <strain evidence="2">PS312</strain>
    </source>
</reference>
<dbReference type="EnsemblMetazoa" id="PPA37072.1">
    <property type="protein sequence ID" value="PPA37072.1"/>
    <property type="gene ID" value="WBGene00275441"/>
</dbReference>